<comment type="subunit">
    <text evidence="2">Homodimer.</text>
</comment>
<dbReference type="GO" id="GO:0046522">
    <property type="term" value="F:S-methyl-5-thioribose kinase activity"/>
    <property type="evidence" value="ECO:0007669"/>
    <property type="project" value="UniProtKB-EC"/>
</dbReference>
<organism evidence="10">
    <name type="scientific">Wolinella succinogenes (strain ATCC 29543 / DSM 1740 / CCUG 13145 / JCM 31913 / LMG 7466 / NCTC 11488 / FDC 602W)</name>
    <name type="common">Vibrio succinogenes</name>
    <dbReference type="NCBI Taxonomy" id="273121"/>
    <lineage>
        <taxon>Bacteria</taxon>
        <taxon>Pseudomonadati</taxon>
        <taxon>Campylobacterota</taxon>
        <taxon>Epsilonproteobacteria</taxon>
        <taxon>Campylobacterales</taxon>
        <taxon>Helicobacteraceae</taxon>
        <taxon>Wolinella</taxon>
    </lineage>
</organism>
<dbReference type="STRING" id="273121.WS0654"/>
<dbReference type="EC" id="2.7.1.100" evidence="3"/>
<evidence type="ECO:0000256" key="5">
    <source>
        <dbReference type="ARBA" id="ARBA00022741"/>
    </source>
</evidence>
<keyword evidence="10" id="KW-1185">Reference proteome</keyword>
<sequence length="378" mass="43392">MREESIGRIAKDFLGHEGFQLTEWGGGNLNYLYRVDSTKESYILKYAPPYIRCLGEGYPLSSERLRYEILGLKAANETIPEFAPKLFYVAKEGVVMEYLEGFKLLRQAFIQGEKIPHLAEHLAEMLARFLVKNSFWALNEGERKKLLEQSENSLMRRLSEDYIFTFPFMEHPTNQKNPTSAPSVREIHQDKEWLGAILWLKSRFSTAKEGLLHGDLHTGSLMIKGEQIKMIDFEFSFVGPLSFDLGAILANWLIAYRTHKERGEVGGYSQWLREEMEEFIERFKEQFEFWAGEHGAPQIGIKGYLEALLIEAWGMAGVKIARRILGAAGVEDITSLESPLKEEVERRLLVLSREMTLRAALGIIPIQKGGREAYSWLF</sequence>
<dbReference type="KEGG" id="wsu:WS0654"/>
<protein>
    <recommendedName>
        <fullName evidence="3">S-methyl-5-thioribose kinase</fullName>
        <ecNumber evidence="3">2.7.1.100</ecNumber>
    </recommendedName>
</protein>
<dbReference type="InterPro" id="IPR002575">
    <property type="entry name" value="Aminoglycoside_PTrfase"/>
</dbReference>
<dbReference type="CDD" id="cd05120">
    <property type="entry name" value="APH_ChoK_like"/>
    <property type="match status" value="1"/>
</dbReference>
<dbReference type="Gene3D" id="3.90.1200.10">
    <property type="match status" value="1"/>
</dbReference>
<evidence type="ECO:0000256" key="2">
    <source>
        <dbReference type="ARBA" id="ARBA00011738"/>
    </source>
</evidence>
<evidence type="ECO:0000259" key="8">
    <source>
        <dbReference type="Pfam" id="PF01636"/>
    </source>
</evidence>
<dbReference type="GO" id="GO:0005524">
    <property type="term" value="F:ATP binding"/>
    <property type="evidence" value="ECO:0007669"/>
    <property type="project" value="UniProtKB-KW"/>
</dbReference>
<keyword evidence="6" id="KW-0418">Kinase</keyword>
<evidence type="ECO:0000256" key="6">
    <source>
        <dbReference type="ARBA" id="ARBA00022777"/>
    </source>
</evidence>
<dbReference type="RefSeq" id="WP_011138585.1">
    <property type="nucleotide sequence ID" value="NC_005090.1"/>
</dbReference>
<evidence type="ECO:0000313" key="9">
    <source>
        <dbReference type="EMBL" id="CAE09785.1"/>
    </source>
</evidence>
<dbReference type="eggNOG" id="COG4857">
    <property type="taxonomic scope" value="Bacteria"/>
</dbReference>
<accession>Q7M9U8</accession>
<proteinExistence type="inferred from homology"/>
<reference evidence="9 10" key="1">
    <citation type="journal article" date="2003" name="Proc. Natl. Acad. Sci. U.S.A.">
        <title>Complete genome sequence and analysis of Wolinella succinogenes.</title>
        <authorList>
            <person name="Baar C."/>
            <person name="Eppinger M."/>
            <person name="Raddatz G."/>
            <person name="Simon JM."/>
            <person name="Lanz C."/>
            <person name="Klimmek O."/>
            <person name="Nandakumar R."/>
            <person name="Gross R."/>
            <person name="Rosinus A."/>
            <person name="Keller H."/>
            <person name="Jagtap P."/>
            <person name="Linke B."/>
            <person name="Meyer F."/>
            <person name="Lederer H."/>
            <person name="Schuster S.C."/>
        </authorList>
    </citation>
    <scope>NUCLEOTIDE SEQUENCE [LARGE SCALE GENOMIC DNA]</scope>
    <source>
        <strain evidence="10">ATCC 29543 / DSM 1740 / CCUG 13145 / JCM 31913 / LMG 7466 / NCTC 11488 / FDC 602W</strain>
    </source>
</reference>
<dbReference type="HOGENOM" id="CLU_033681_0_0_7"/>
<dbReference type="PANTHER" id="PTHR34273">
    <property type="entry name" value="METHYLTHIORIBOSE KINASE"/>
    <property type="match status" value="1"/>
</dbReference>
<name>Q7M9U8_WOLSU</name>
<evidence type="ECO:0000313" key="10">
    <source>
        <dbReference type="Proteomes" id="UP000000422"/>
    </source>
</evidence>
<comment type="similarity">
    <text evidence="1">Belongs to the methylthioribose kinase family.</text>
</comment>
<gene>
    <name evidence="9" type="primary">YKRT</name>
    <name evidence="9" type="ordered locus">WS0654</name>
</gene>
<dbReference type="Pfam" id="PF01636">
    <property type="entry name" value="APH"/>
    <property type="match status" value="1"/>
</dbReference>
<dbReference type="Proteomes" id="UP000000422">
    <property type="component" value="Chromosome"/>
</dbReference>
<dbReference type="InterPro" id="IPR011009">
    <property type="entry name" value="Kinase-like_dom_sf"/>
</dbReference>
<keyword evidence="4" id="KW-0808">Transferase</keyword>
<keyword evidence="5" id="KW-0547">Nucleotide-binding</keyword>
<dbReference type="InterPro" id="IPR009212">
    <property type="entry name" value="Methylthioribose_kinase"/>
</dbReference>
<dbReference type="Gene3D" id="3.30.200.20">
    <property type="entry name" value="Phosphorylase Kinase, domain 1"/>
    <property type="match status" value="1"/>
</dbReference>
<dbReference type="NCBIfam" id="TIGR01767">
    <property type="entry name" value="MTRK"/>
    <property type="match status" value="1"/>
</dbReference>
<dbReference type="SUPFAM" id="SSF56112">
    <property type="entry name" value="Protein kinase-like (PK-like)"/>
    <property type="match status" value="1"/>
</dbReference>
<evidence type="ECO:0000256" key="4">
    <source>
        <dbReference type="ARBA" id="ARBA00022679"/>
    </source>
</evidence>
<evidence type="ECO:0000256" key="1">
    <source>
        <dbReference type="ARBA" id="ARBA00010165"/>
    </source>
</evidence>
<dbReference type="EMBL" id="BX571658">
    <property type="protein sequence ID" value="CAE09785.1"/>
    <property type="molecule type" value="Genomic_DNA"/>
</dbReference>
<dbReference type="PANTHER" id="PTHR34273:SF2">
    <property type="entry name" value="METHYLTHIORIBOSE KINASE"/>
    <property type="match status" value="1"/>
</dbReference>
<dbReference type="PIRSF" id="PIRSF031134">
    <property type="entry name" value="MTRK"/>
    <property type="match status" value="1"/>
</dbReference>
<keyword evidence="7" id="KW-0067">ATP-binding</keyword>
<evidence type="ECO:0000256" key="7">
    <source>
        <dbReference type="ARBA" id="ARBA00022840"/>
    </source>
</evidence>
<evidence type="ECO:0000256" key="3">
    <source>
        <dbReference type="ARBA" id="ARBA00012128"/>
    </source>
</evidence>
<dbReference type="AlphaFoldDB" id="Q7M9U8"/>
<feature type="domain" description="Aminoglycoside phosphotransferase" evidence="8">
    <location>
        <begin position="24"/>
        <end position="278"/>
    </location>
</feature>
<dbReference type="GO" id="GO:0009086">
    <property type="term" value="P:methionine biosynthetic process"/>
    <property type="evidence" value="ECO:0007669"/>
    <property type="project" value="InterPro"/>
</dbReference>